<dbReference type="KEGG" id="dcr:108205302"/>
<proteinExistence type="predicted"/>
<dbReference type="SUPFAM" id="SSF50494">
    <property type="entry name" value="Trypsin-like serine proteases"/>
    <property type="match status" value="1"/>
</dbReference>
<dbReference type="Gene3D" id="2.40.10.120">
    <property type="match status" value="1"/>
</dbReference>
<keyword evidence="4" id="KW-1185">Reference proteome</keyword>
<evidence type="ECO:0008006" key="5">
    <source>
        <dbReference type="Google" id="ProtNLM"/>
    </source>
</evidence>
<dbReference type="AlphaFoldDB" id="A0A166GR20"/>
<dbReference type="EMBL" id="LNRQ01000001">
    <property type="protein sequence ID" value="KZN09245.1"/>
    <property type="molecule type" value="Genomic_DNA"/>
</dbReference>
<reference evidence="2" key="1">
    <citation type="journal article" date="2016" name="Nat. Genet.">
        <title>A high-quality carrot genome assembly provides new insights into carotenoid accumulation and asterid genome evolution.</title>
        <authorList>
            <person name="Iorizzo M."/>
            <person name="Ellison S."/>
            <person name="Senalik D."/>
            <person name="Zeng P."/>
            <person name="Satapoomin P."/>
            <person name="Huang J."/>
            <person name="Bowman M."/>
            <person name="Iovene M."/>
            <person name="Sanseverino W."/>
            <person name="Cavagnaro P."/>
            <person name="Yildiz M."/>
            <person name="Macko-Podgorni A."/>
            <person name="Moranska E."/>
            <person name="Grzebelus E."/>
            <person name="Grzebelus D."/>
            <person name="Ashrafi H."/>
            <person name="Zheng Z."/>
            <person name="Cheng S."/>
            <person name="Spooner D."/>
            <person name="Van Deynze A."/>
            <person name="Simon P."/>
        </authorList>
    </citation>
    <scope>NUCLEOTIDE SEQUENCE [LARGE SCALE GENOMIC DNA]</scope>
    <source>
        <tissue evidence="2">Leaf</tissue>
    </source>
</reference>
<dbReference type="InterPro" id="IPR009003">
    <property type="entry name" value="Peptidase_S1_PA"/>
</dbReference>
<gene>
    <name evidence="2" type="ORF">DCAR_001901</name>
    <name evidence="3" type="ORF">DCAR_0101919</name>
</gene>
<dbReference type="Gramene" id="KZN09245">
    <property type="protein sequence ID" value="KZN09245"/>
    <property type="gene ID" value="DCAR_001901"/>
</dbReference>
<reference evidence="3" key="2">
    <citation type="submission" date="2022-03" db="EMBL/GenBank/DDBJ databases">
        <title>Draft title - Genomic analysis of global carrot germplasm unveils the trajectory of domestication and the origin of high carotenoid orange carrot.</title>
        <authorList>
            <person name="Iorizzo M."/>
            <person name="Ellison S."/>
            <person name="Senalik D."/>
            <person name="Macko-Podgorni A."/>
            <person name="Grzebelus D."/>
            <person name="Bostan H."/>
            <person name="Rolling W."/>
            <person name="Curaba J."/>
            <person name="Simon P."/>
        </authorList>
    </citation>
    <scope>NUCLEOTIDE SEQUENCE</scope>
    <source>
        <tissue evidence="3">Leaf</tissue>
    </source>
</reference>
<evidence type="ECO:0000313" key="3">
    <source>
        <dbReference type="EMBL" id="WOG82751.1"/>
    </source>
</evidence>
<name>A0A166GR20_DAUCS</name>
<sequence length="235" mass="26221">MFLSLNELTKIEEKVVLIYNKKSSCIGHGALIDSNGLILTASHLFDESTVIGYRVNVRVNGGRATQMYVARVVKLEWKWDIALLQIEVPNKLKYAKFAKKVRVGQDLHMVVSSDGDILSYTSGTVAFERRPFGDIVHSKNIDYFDPETIFVQAHNLHGQPGCSGAPIFSSKGRIVGMYSSAYLKSDLLVHVEHLKTLSYSFIQEGETSEAGGKKKRKQKKKRGETSEAGGKKKRK</sequence>
<dbReference type="PANTHER" id="PTHR43019:SF23">
    <property type="entry name" value="PROTEASE DO-LIKE 5, CHLOROPLASTIC"/>
    <property type="match status" value="1"/>
</dbReference>
<organism evidence="2">
    <name type="scientific">Daucus carota subsp. sativus</name>
    <name type="common">Carrot</name>
    <dbReference type="NCBI Taxonomy" id="79200"/>
    <lineage>
        <taxon>Eukaryota</taxon>
        <taxon>Viridiplantae</taxon>
        <taxon>Streptophyta</taxon>
        <taxon>Embryophyta</taxon>
        <taxon>Tracheophyta</taxon>
        <taxon>Spermatophyta</taxon>
        <taxon>Magnoliopsida</taxon>
        <taxon>eudicotyledons</taxon>
        <taxon>Gunneridae</taxon>
        <taxon>Pentapetalae</taxon>
        <taxon>asterids</taxon>
        <taxon>campanulids</taxon>
        <taxon>Apiales</taxon>
        <taxon>Apiaceae</taxon>
        <taxon>Apioideae</taxon>
        <taxon>Scandiceae</taxon>
        <taxon>Daucinae</taxon>
        <taxon>Daucus</taxon>
        <taxon>Daucus sect. Daucus</taxon>
    </lineage>
</organism>
<dbReference type="STRING" id="79200.A0A166GR20"/>
<evidence type="ECO:0000313" key="2">
    <source>
        <dbReference type="EMBL" id="KZN09245.1"/>
    </source>
</evidence>
<protein>
    <recommendedName>
        <fullName evidence="5">Serine protease</fullName>
    </recommendedName>
</protein>
<feature type="region of interest" description="Disordered" evidence="1">
    <location>
        <begin position="205"/>
        <end position="235"/>
    </location>
</feature>
<dbReference type="Proteomes" id="UP000077755">
    <property type="component" value="Chromosome 1"/>
</dbReference>
<dbReference type="OrthoDB" id="1636974at2759"/>
<accession>A0A166GR20</accession>
<dbReference type="EMBL" id="CP093343">
    <property type="protein sequence ID" value="WOG82751.1"/>
    <property type="molecule type" value="Genomic_DNA"/>
</dbReference>
<dbReference type="PANTHER" id="PTHR43019">
    <property type="entry name" value="SERINE ENDOPROTEASE DEGS"/>
    <property type="match status" value="1"/>
</dbReference>
<evidence type="ECO:0000313" key="4">
    <source>
        <dbReference type="Proteomes" id="UP000077755"/>
    </source>
</evidence>
<evidence type="ECO:0000256" key="1">
    <source>
        <dbReference type="SAM" id="MobiDB-lite"/>
    </source>
</evidence>
<dbReference type="Pfam" id="PF13365">
    <property type="entry name" value="Trypsin_2"/>
    <property type="match status" value="1"/>
</dbReference>
<feature type="compositionally biased region" description="Basic residues" evidence="1">
    <location>
        <begin position="213"/>
        <end position="222"/>
    </location>
</feature>